<protein>
    <recommendedName>
        <fullName evidence="1">Protein kinase domain-containing protein</fullName>
    </recommendedName>
</protein>
<dbReference type="GO" id="GO:0005524">
    <property type="term" value="F:ATP binding"/>
    <property type="evidence" value="ECO:0007669"/>
    <property type="project" value="InterPro"/>
</dbReference>
<dbReference type="InterPro" id="IPR008271">
    <property type="entry name" value="Ser/Thr_kinase_AS"/>
</dbReference>
<dbReference type="InterPro" id="IPR000719">
    <property type="entry name" value="Prot_kinase_dom"/>
</dbReference>
<dbReference type="GO" id="GO:0005737">
    <property type="term" value="C:cytoplasm"/>
    <property type="evidence" value="ECO:0007669"/>
    <property type="project" value="TreeGrafter"/>
</dbReference>
<dbReference type="GO" id="GO:0004674">
    <property type="term" value="F:protein serine/threonine kinase activity"/>
    <property type="evidence" value="ECO:0007669"/>
    <property type="project" value="TreeGrafter"/>
</dbReference>
<dbReference type="InterPro" id="IPR053235">
    <property type="entry name" value="Ser_Thr_kinase"/>
</dbReference>
<proteinExistence type="predicted"/>
<dbReference type="SMART" id="SM00220">
    <property type="entry name" value="S_TKc"/>
    <property type="match status" value="1"/>
</dbReference>
<dbReference type="Proteomes" id="UP000275321">
    <property type="component" value="Unassembled WGS sequence"/>
</dbReference>
<organism evidence="2 3">
    <name type="scientific">Enterobacter cloacae</name>
    <dbReference type="NCBI Taxonomy" id="550"/>
    <lineage>
        <taxon>Bacteria</taxon>
        <taxon>Pseudomonadati</taxon>
        <taxon>Pseudomonadota</taxon>
        <taxon>Gammaproteobacteria</taxon>
        <taxon>Enterobacterales</taxon>
        <taxon>Enterobacteriaceae</taxon>
        <taxon>Enterobacter</taxon>
        <taxon>Enterobacter cloacae complex</taxon>
    </lineage>
</organism>
<evidence type="ECO:0000313" key="3">
    <source>
        <dbReference type="Proteomes" id="UP000275321"/>
    </source>
</evidence>
<evidence type="ECO:0000259" key="1">
    <source>
        <dbReference type="PROSITE" id="PS50011"/>
    </source>
</evidence>
<feature type="domain" description="Protein kinase" evidence="1">
    <location>
        <begin position="38"/>
        <end position="347"/>
    </location>
</feature>
<reference evidence="2 3" key="1">
    <citation type="submission" date="2018-10" db="EMBL/GenBank/DDBJ databases">
        <title>Transmission dynamics of multidrug resistant bacteria on intensive care unit surfaces.</title>
        <authorList>
            <person name="D'Souza A.W."/>
            <person name="Potter R.F."/>
            <person name="Wallace M."/>
            <person name="Shupe A."/>
            <person name="Patel S."/>
            <person name="Sun S."/>
            <person name="Gul D."/>
            <person name="Kwon J.H."/>
            <person name="Andleeb S."/>
            <person name="Burnham C.-A.D."/>
            <person name="Dantas G."/>
        </authorList>
    </citation>
    <scope>NUCLEOTIDE SEQUENCE [LARGE SCALE GENOMIC DNA]</scope>
    <source>
        <strain evidence="2 3">EC_073</strain>
    </source>
</reference>
<name>A0A3R8YZQ8_ENTCL</name>
<gene>
    <name evidence="2" type="ORF">EGK68_21485</name>
</gene>
<dbReference type="Pfam" id="PF00069">
    <property type="entry name" value="Pkinase"/>
    <property type="match status" value="1"/>
</dbReference>
<dbReference type="EMBL" id="RHWT01000039">
    <property type="protein sequence ID" value="RSB27344.1"/>
    <property type="molecule type" value="Genomic_DNA"/>
</dbReference>
<dbReference type="PROSITE" id="PS50011">
    <property type="entry name" value="PROTEIN_KINASE_DOM"/>
    <property type="match status" value="1"/>
</dbReference>
<dbReference type="PANTHER" id="PTHR24361">
    <property type="entry name" value="MITOGEN-ACTIVATED KINASE KINASE KINASE"/>
    <property type="match status" value="1"/>
</dbReference>
<evidence type="ECO:0000313" key="2">
    <source>
        <dbReference type="EMBL" id="RSB27344.1"/>
    </source>
</evidence>
<dbReference type="AlphaFoldDB" id="A0A3R8YZQ8"/>
<dbReference type="InterPro" id="IPR011009">
    <property type="entry name" value="Kinase-like_dom_sf"/>
</dbReference>
<sequence length="369" mass="41865">MIQKNGGYYMTEMLSPANTLEGKILKEKWLVHRRISNKEEGVPGTGGNFSVSYIVSDTETGKEFFLKAFDFSNSLKRSAEAKRNVMADLHTLTTIYQFENQLHQICDSKRLKRIVKVLDAGDEFVDGDFMKVVPYLVLELADQGDIRKYLSTSAEISIMAKLQHLKDVALGLIQLHNSSIAHQDIKPSNIMIFSELGAKIGDLGRASLQGQPQLHDAYNIAGDPAYAPPEQIYGYTVKEWLDRRQRCDLYQYGSLITFLFTGLTLNALLKMTLPSDISPRSWGGQGNSYELSLPYLEQAFEKILIEFDTIKPEWMSKKLKDIVRQCSHPNYKLRGCSKTITMKNPVLGIERFVSDFDLMLKKMKIEGIK</sequence>
<dbReference type="Gene3D" id="1.10.510.10">
    <property type="entry name" value="Transferase(Phosphotransferase) domain 1"/>
    <property type="match status" value="1"/>
</dbReference>
<dbReference type="SUPFAM" id="SSF56112">
    <property type="entry name" value="Protein kinase-like (PK-like)"/>
    <property type="match status" value="1"/>
</dbReference>
<comment type="caution">
    <text evidence="2">The sequence shown here is derived from an EMBL/GenBank/DDBJ whole genome shotgun (WGS) entry which is preliminary data.</text>
</comment>
<accession>A0A3R8YZQ8</accession>
<dbReference type="PROSITE" id="PS00108">
    <property type="entry name" value="PROTEIN_KINASE_ST"/>
    <property type="match status" value="1"/>
</dbReference>